<feature type="region of interest" description="CPSase" evidence="11">
    <location>
        <begin position="1"/>
        <end position="183"/>
    </location>
</feature>
<dbReference type="RefSeq" id="WP_229571331.1">
    <property type="nucleotide sequence ID" value="NZ_AP025226.1"/>
</dbReference>
<dbReference type="InterPro" id="IPR050472">
    <property type="entry name" value="Anth_synth/Amidotransfase"/>
</dbReference>
<sequence>MELKSEKGYLYLEDGTLIEGYGFGAKGIRVGEIVFTTAMNGYVESLTDPSYKGQILIITHPLVGNYGIPKKEYQQGILTNFESERIQVEGLVVTEHTEPIKWNSTMSLDEWLKSENIPGVFGVDTRMLVKKIRTFGTMMGIIASKQEIDNPRKYLEKKYDEIDFTKFTSPKSPIFHPNNGELIVVIDCGIKHGILYALYQRGFSIVRVPCDYTADEIIQFDPKGIVFSNGPGNPNLLSAQIKTFSELIEYKIPILGICLGHQIATLALGGKIRKMKFGHRAINKPVIEVSSGKCYITTHNHGYGIIDRSDIPPNTKVWFYNPDDGTIEGLIHEKLPIITTQFHPEARPGPWDVTWVFDKFKNMVIRK</sequence>
<dbReference type="InterPro" id="IPR029062">
    <property type="entry name" value="Class_I_gatase-like"/>
</dbReference>
<evidence type="ECO:0000256" key="3">
    <source>
        <dbReference type="ARBA" id="ARBA00007800"/>
    </source>
</evidence>
<dbReference type="Proteomes" id="UP001319921">
    <property type="component" value="Chromosome"/>
</dbReference>
<dbReference type="GeneID" id="68865067"/>
<keyword evidence="4 11" id="KW-0436">Ligase</keyword>
<evidence type="ECO:0000256" key="6">
    <source>
        <dbReference type="ARBA" id="ARBA00022840"/>
    </source>
</evidence>
<keyword evidence="8 11" id="KW-0665">Pyrimidine biosynthesis</keyword>
<feature type="binding site" evidence="11">
    <location>
        <position position="259"/>
    </location>
    <ligand>
        <name>L-glutamine</name>
        <dbReference type="ChEBI" id="CHEBI:58359"/>
    </ligand>
</feature>
<dbReference type="InterPro" id="IPR036480">
    <property type="entry name" value="CarbP_synth_ssu_N_sf"/>
</dbReference>
<keyword evidence="11" id="KW-0055">Arginine biosynthesis</keyword>
<dbReference type="NCBIfam" id="TIGR01368">
    <property type="entry name" value="CPSaseIIsmall"/>
    <property type="match status" value="1"/>
</dbReference>
<dbReference type="Pfam" id="PF00117">
    <property type="entry name" value="GATase"/>
    <property type="match status" value="1"/>
</dbReference>
<evidence type="ECO:0000256" key="5">
    <source>
        <dbReference type="ARBA" id="ARBA00022741"/>
    </source>
</evidence>
<feature type="binding site" evidence="11">
    <location>
        <position position="302"/>
    </location>
    <ligand>
        <name>L-glutamine</name>
        <dbReference type="ChEBI" id="CHEBI:58359"/>
    </ligand>
</feature>
<protein>
    <recommendedName>
        <fullName evidence="11">Carbamoyl phosphate synthase small chain</fullName>
        <ecNumber evidence="11">6.3.5.5</ecNumber>
    </recommendedName>
    <alternativeName>
        <fullName evidence="11">Carbamoyl phosphate synthetase glutamine chain</fullName>
    </alternativeName>
</protein>
<comment type="similarity">
    <text evidence="3 11">Belongs to the CarA family.</text>
</comment>
<dbReference type="SUPFAM" id="SSF52021">
    <property type="entry name" value="Carbamoyl phosphate synthetase, small subunit N-terminal domain"/>
    <property type="match status" value="1"/>
</dbReference>
<evidence type="ECO:0000256" key="11">
    <source>
        <dbReference type="HAMAP-Rule" id="MF_01209"/>
    </source>
</evidence>
<dbReference type="PROSITE" id="PS51273">
    <property type="entry name" value="GATASE_TYPE_1"/>
    <property type="match status" value="1"/>
</dbReference>
<dbReference type="Gene3D" id="3.40.50.880">
    <property type="match status" value="1"/>
</dbReference>
<evidence type="ECO:0000256" key="4">
    <source>
        <dbReference type="ARBA" id="ARBA00022598"/>
    </source>
</evidence>
<evidence type="ECO:0000313" key="14">
    <source>
        <dbReference type="Proteomes" id="UP001319921"/>
    </source>
</evidence>
<evidence type="ECO:0000256" key="7">
    <source>
        <dbReference type="ARBA" id="ARBA00022962"/>
    </source>
</evidence>
<name>A0AAQ4CNE1_9CREN</name>
<reference evidence="13 14" key="1">
    <citation type="journal article" date="2022" name="Microbiol. Resour. Announc.">
        <title>Complete Genome Sequence of the Hyperthermophilic and Acidophilic Archaeon Saccharolobus caldissimus Strain HS-3T.</title>
        <authorList>
            <person name="Sakai H.D."/>
            <person name="Kurosawa N."/>
        </authorList>
    </citation>
    <scope>NUCLEOTIDE SEQUENCE [LARGE SCALE GENOMIC DNA]</scope>
    <source>
        <strain evidence="13 14">JCM32116</strain>
    </source>
</reference>
<dbReference type="Pfam" id="PF00988">
    <property type="entry name" value="CPSase_sm_chain"/>
    <property type="match status" value="1"/>
</dbReference>
<dbReference type="EMBL" id="AP025226">
    <property type="protein sequence ID" value="BDB97322.1"/>
    <property type="molecule type" value="Genomic_DNA"/>
</dbReference>
<dbReference type="SMART" id="SM01097">
    <property type="entry name" value="CPSase_sm_chain"/>
    <property type="match status" value="1"/>
</dbReference>
<comment type="catalytic activity">
    <reaction evidence="10 11">
        <text>L-glutamine + H2O = L-glutamate + NH4(+)</text>
        <dbReference type="Rhea" id="RHEA:15889"/>
        <dbReference type="ChEBI" id="CHEBI:15377"/>
        <dbReference type="ChEBI" id="CHEBI:28938"/>
        <dbReference type="ChEBI" id="CHEBI:29985"/>
        <dbReference type="ChEBI" id="CHEBI:58359"/>
    </reaction>
</comment>
<dbReference type="InterPro" id="IPR006274">
    <property type="entry name" value="CarbamoylP_synth_ssu"/>
</dbReference>
<evidence type="ECO:0000259" key="12">
    <source>
        <dbReference type="SMART" id="SM01097"/>
    </source>
</evidence>
<keyword evidence="11" id="KW-0028">Amino-acid biosynthesis</keyword>
<comment type="pathway">
    <text evidence="1 11">Pyrimidine metabolism; UMP biosynthesis via de novo pathway; (S)-dihydroorotate from bicarbonate: step 1/3.</text>
</comment>
<feature type="binding site" evidence="11">
    <location>
        <position position="50"/>
    </location>
    <ligand>
        <name>L-glutamine</name>
        <dbReference type="ChEBI" id="CHEBI:58359"/>
    </ligand>
</feature>
<comment type="function">
    <text evidence="11">Small subunit of the glutamine-dependent carbamoyl phosphate synthetase (CPSase). CPSase catalyzes the formation of carbamoyl phosphate from the ammonia moiety of glutamine, carbonate, and phosphate donated by ATP, constituting the first step of 2 biosynthetic pathways, one leading to arginine and/or urea and the other to pyrimidine nucleotides. The small subunit (glutamine amidotransferase) binds and cleaves glutamine to supply the large subunit with the substrate ammonia.</text>
</comment>
<organism evidence="13 14">
    <name type="scientific">Saccharolobus caldissimus</name>
    <dbReference type="NCBI Taxonomy" id="1702097"/>
    <lineage>
        <taxon>Archaea</taxon>
        <taxon>Thermoproteota</taxon>
        <taxon>Thermoprotei</taxon>
        <taxon>Sulfolobales</taxon>
        <taxon>Sulfolobaceae</taxon>
        <taxon>Saccharolobus</taxon>
    </lineage>
</organism>
<keyword evidence="6 11" id="KW-0067">ATP-binding</keyword>
<dbReference type="CDD" id="cd01744">
    <property type="entry name" value="GATase1_CPSase"/>
    <property type="match status" value="1"/>
</dbReference>
<comment type="catalytic activity">
    <reaction evidence="9 11">
        <text>hydrogencarbonate + L-glutamine + 2 ATP + H2O = carbamoyl phosphate + L-glutamate + 2 ADP + phosphate + 2 H(+)</text>
        <dbReference type="Rhea" id="RHEA:18633"/>
        <dbReference type="ChEBI" id="CHEBI:15377"/>
        <dbReference type="ChEBI" id="CHEBI:15378"/>
        <dbReference type="ChEBI" id="CHEBI:17544"/>
        <dbReference type="ChEBI" id="CHEBI:29985"/>
        <dbReference type="ChEBI" id="CHEBI:30616"/>
        <dbReference type="ChEBI" id="CHEBI:43474"/>
        <dbReference type="ChEBI" id="CHEBI:58228"/>
        <dbReference type="ChEBI" id="CHEBI:58359"/>
        <dbReference type="ChEBI" id="CHEBI:456216"/>
        <dbReference type="EC" id="6.3.5.5"/>
    </reaction>
</comment>
<evidence type="ECO:0000313" key="13">
    <source>
        <dbReference type="EMBL" id="BDB97322.1"/>
    </source>
</evidence>
<dbReference type="InterPro" id="IPR002474">
    <property type="entry name" value="CarbamoylP_synth_ssu_N"/>
</dbReference>
<feature type="binding site" evidence="11">
    <location>
        <position position="230"/>
    </location>
    <ligand>
        <name>L-glutamine</name>
        <dbReference type="ChEBI" id="CHEBI:58359"/>
    </ligand>
</feature>
<feature type="binding site" evidence="11">
    <location>
        <position position="303"/>
    </location>
    <ligand>
        <name>L-glutamine</name>
        <dbReference type="ChEBI" id="CHEBI:58359"/>
    </ligand>
</feature>
<feature type="domain" description="Carbamoyl-phosphate synthase small subunit N-terminal" evidence="12">
    <location>
        <begin position="6"/>
        <end position="143"/>
    </location>
</feature>
<feature type="active site" description="Nucleophile" evidence="11">
    <location>
        <position position="258"/>
    </location>
</feature>
<feature type="binding site" evidence="11">
    <location>
        <position position="232"/>
    </location>
    <ligand>
        <name>L-glutamine</name>
        <dbReference type="ChEBI" id="CHEBI:58359"/>
    </ligand>
</feature>
<dbReference type="GO" id="GO:0006207">
    <property type="term" value="P:'de novo' pyrimidine nucleobase biosynthetic process"/>
    <property type="evidence" value="ECO:0007669"/>
    <property type="project" value="InterPro"/>
</dbReference>
<dbReference type="PANTHER" id="PTHR43418:SF7">
    <property type="entry name" value="CARBAMOYL-PHOSPHATE SYNTHASE SMALL CHAIN"/>
    <property type="match status" value="1"/>
</dbReference>
<dbReference type="NCBIfam" id="NF009475">
    <property type="entry name" value="PRK12838.1"/>
    <property type="match status" value="1"/>
</dbReference>
<feature type="active site" evidence="11">
    <location>
        <position position="345"/>
    </location>
</feature>
<dbReference type="EC" id="6.3.5.5" evidence="11"/>
<accession>A0AAQ4CNE1</accession>
<feature type="active site" evidence="11">
    <location>
        <position position="343"/>
    </location>
</feature>
<dbReference type="InterPro" id="IPR035686">
    <property type="entry name" value="CPSase_GATase1"/>
</dbReference>
<dbReference type="Gene3D" id="3.50.30.20">
    <property type="entry name" value="Carbamoyl-phosphate synthase small subunit, N-terminal domain"/>
    <property type="match status" value="1"/>
</dbReference>
<proteinExistence type="inferred from homology"/>
<dbReference type="PRINTS" id="PR00099">
    <property type="entry name" value="CPSGATASE"/>
</dbReference>
<dbReference type="GO" id="GO:0004088">
    <property type="term" value="F:carbamoyl-phosphate synthase (glutamine-hydrolyzing) activity"/>
    <property type="evidence" value="ECO:0007669"/>
    <property type="project" value="UniProtKB-UniRule"/>
</dbReference>
<dbReference type="GO" id="GO:0005524">
    <property type="term" value="F:ATP binding"/>
    <property type="evidence" value="ECO:0007669"/>
    <property type="project" value="UniProtKB-UniRule"/>
</dbReference>
<evidence type="ECO:0000256" key="8">
    <source>
        <dbReference type="ARBA" id="ARBA00022975"/>
    </source>
</evidence>
<comment type="pathway">
    <text evidence="2 11">Amino-acid biosynthesis; L-arginine biosynthesis; carbamoyl phosphate from bicarbonate: step 1/1.</text>
</comment>
<dbReference type="PRINTS" id="PR00096">
    <property type="entry name" value="GATASE"/>
</dbReference>
<dbReference type="GO" id="GO:0006541">
    <property type="term" value="P:glutamine metabolic process"/>
    <property type="evidence" value="ECO:0007669"/>
    <property type="project" value="InterPro"/>
</dbReference>
<dbReference type="GO" id="GO:0006526">
    <property type="term" value="P:L-arginine biosynthetic process"/>
    <property type="evidence" value="ECO:0007669"/>
    <property type="project" value="UniProtKB-UniRule"/>
</dbReference>
<keyword evidence="7 11" id="KW-0315">Glutamine amidotransferase</keyword>
<evidence type="ECO:0000256" key="1">
    <source>
        <dbReference type="ARBA" id="ARBA00004812"/>
    </source>
</evidence>
<dbReference type="HAMAP" id="MF_01209">
    <property type="entry name" value="CPSase_S_chain"/>
    <property type="match status" value="1"/>
</dbReference>
<evidence type="ECO:0000256" key="9">
    <source>
        <dbReference type="ARBA" id="ARBA00048816"/>
    </source>
</evidence>
<comment type="subunit">
    <text evidence="11">Composed of two chains; the small (or glutamine) chain promotes the hydrolysis of glutamine to ammonia, which is used by the large (or ammonia) chain to synthesize carbamoyl phosphate. Tetramer of heterodimers (alpha,beta)4.</text>
</comment>
<dbReference type="AlphaFoldDB" id="A0AAQ4CNE1"/>
<keyword evidence="14" id="KW-1185">Reference proteome</keyword>
<dbReference type="SUPFAM" id="SSF52317">
    <property type="entry name" value="Class I glutamine amidotransferase-like"/>
    <property type="match status" value="1"/>
</dbReference>
<feature type="binding site" evidence="11">
    <location>
        <position position="300"/>
    </location>
    <ligand>
        <name>L-glutamine</name>
        <dbReference type="ChEBI" id="CHEBI:58359"/>
    </ligand>
</feature>
<evidence type="ECO:0000256" key="10">
    <source>
        <dbReference type="ARBA" id="ARBA00049285"/>
    </source>
</evidence>
<dbReference type="KEGG" id="scas:SACC_03390"/>
<dbReference type="GO" id="GO:0044205">
    <property type="term" value="P:'de novo' UMP biosynthetic process"/>
    <property type="evidence" value="ECO:0007669"/>
    <property type="project" value="UniProtKB-UniRule"/>
</dbReference>
<evidence type="ECO:0000256" key="2">
    <source>
        <dbReference type="ARBA" id="ARBA00005077"/>
    </source>
</evidence>
<dbReference type="PRINTS" id="PR00097">
    <property type="entry name" value="ANTSNTHASEII"/>
</dbReference>
<feature type="binding site" evidence="11">
    <location>
        <position position="262"/>
    </location>
    <ligand>
        <name>L-glutamine</name>
        <dbReference type="ChEBI" id="CHEBI:58359"/>
    </ligand>
</feature>
<dbReference type="FunFam" id="3.50.30.20:FF:000001">
    <property type="entry name" value="Carbamoyl-phosphate synthase small chain"/>
    <property type="match status" value="1"/>
</dbReference>
<dbReference type="InterPro" id="IPR017926">
    <property type="entry name" value="GATASE"/>
</dbReference>
<gene>
    <name evidence="11" type="primary">carA</name>
    <name evidence="13" type="ORF">SACC_03390</name>
</gene>
<dbReference type="PANTHER" id="PTHR43418">
    <property type="entry name" value="MULTIFUNCTIONAL TRYPTOPHAN BIOSYNTHESIS PROTEIN-RELATED"/>
    <property type="match status" value="1"/>
</dbReference>
<keyword evidence="5 11" id="KW-0547">Nucleotide-binding</keyword>